<reference evidence="2" key="1">
    <citation type="journal article" date="2013" name="Genome Announc.">
        <title>Draft Genome Sequence of D-Branched-Chain Amino Acid Producer Lactobacillus otakiensis JCM 15040T, Isolated from a Traditional Japanese Pickle.</title>
        <authorList>
            <person name="Doi K."/>
            <person name="Mori K."/>
            <person name="Mutaguchi Y."/>
            <person name="Tashiro K."/>
            <person name="Fujino Y."/>
            <person name="Ohmori T."/>
            <person name="Kuhara S."/>
            <person name="Ohshima T."/>
        </authorList>
    </citation>
    <scope>NUCLEOTIDE SEQUENCE [LARGE SCALE GENOMIC DNA]</scope>
    <source>
        <strain evidence="2">JCM 15040</strain>
    </source>
</reference>
<dbReference type="AlphaFoldDB" id="S4NKK1"/>
<evidence type="ECO:0000313" key="2">
    <source>
        <dbReference type="Proteomes" id="UP000016361"/>
    </source>
</evidence>
<organism evidence="1 2">
    <name type="scientific">Lentilactobacillus otakiensis DSM 19908 = JCM 15040</name>
    <dbReference type="NCBI Taxonomy" id="1423780"/>
    <lineage>
        <taxon>Bacteria</taxon>
        <taxon>Bacillati</taxon>
        <taxon>Bacillota</taxon>
        <taxon>Bacilli</taxon>
        <taxon>Lactobacillales</taxon>
        <taxon>Lactobacillaceae</taxon>
        <taxon>Lentilactobacillus</taxon>
    </lineage>
</organism>
<dbReference type="Proteomes" id="UP000016361">
    <property type="component" value="Unassembled WGS sequence"/>
</dbReference>
<gene>
    <name evidence="1" type="ORF">LOT_0979</name>
</gene>
<comment type="caution">
    <text evidence="1">The sequence shown here is derived from an EMBL/GenBank/DDBJ whole genome shotgun (WGS) entry which is preliminary data.</text>
</comment>
<proteinExistence type="predicted"/>
<accession>S4NKK1</accession>
<keyword evidence="2" id="KW-1185">Reference proteome</keyword>
<sequence>MPGFCWLGIASHSESVVEADEIGDYNTFVFQDYRLEIKATMAGGTKPAKSHHSIIVHFKNIWTQKNRSIAISD</sequence>
<name>S4NKK1_9LACO</name>
<evidence type="ECO:0000313" key="1">
    <source>
        <dbReference type="EMBL" id="GAD16441.1"/>
    </source>
</evidence>
<protein>
    <submittedName>
        <fullName evidence="1">Uncharacterized protein</fullName>
    </submittedName>
</protein>
<dbReference type="EMBL" id="BASH01000002">
    <property type="protein sequence ID" value="GAD16441.1"/>
    <property type="molecule type" value="Genomic_DNA"/>
</dbReference>